<gene>
    <name evidence="2" type="ORF">M9458_007810</name>
</gene>
<reference evidence="2 3" key="1">
    <citation type="submission" date="2024-05" db="EMBL/GenBank/DDBJ databases">
        <title>Genome sequencing and assembly of Indian major carp, Cirrhinus mrigala (Hamilton, 1822).</title>
        <authorList>
            <person name="Mohindra V."/>
            <person name="Chowdhury L.M."/>
            <person name="Lal K."/>
            <person name="Jena J.K."/>
        </authorList>
    </citation>
    <scope>NUCLEOTIDE SEQUENCE [LARGE SCALE GENOMIC DNA]</scope>
    <source>
        <strain evidence="2">CM1030</strain>
        <tissue evidence="2">Blood</tissue>
    </source>
</reference>
<keyword evidence="3" id="KW-1185">Reference proteome</keyword>
<protein>
    <submittedName>
        <fullName evidence="2">Uncharacterized protein</fullName>
    </submittedName>
</protein>
<organism evidence="2 3">
    <name type="scientific">Cirrhinus mrigala</name>
    <name type="common">Mrigala</name>
    <dbReference type="NCBI Taxonomy" id="683832"/>
    <lineage>
        <taxon>Eukaryota</taxon>
        <taxon>Metazoa</taxon>
        <taxon>Chordata</taxon>
        <taxon>Craniata</taxon>
        <taxon>Vertebrata</taxon>
        <taxon>Euteleostomi</taxon>
        <taxon>Actinopterygii</taxon>
        <taxon>Neopterygii</taxon>
        <taxon>Teleostei</taxon>
        <taxon>Ostariophysi</taxon>
        <taxon>Cypriniformes</taxon>
        <taxon>Cyprinidae</taxon>
        <taxon>Labeoninae</taxon>
        <taxon>Labeonini</taxon>
        <taxon>Cirrhinus</taxon>
    </lineage>
</organism>
<comment type="caution">
    <text evidence="2">The sequence shown here is derived from an EMBL/GenBank/DDBJ whole genome shotgun (WGS) entry which is preliminary data.</text>
</comment>
<dbReference type="Proteomes" id="UP001529510">
    <property type="component" value="Unassembled WGS sequence"/>
</dbReference>
<evidence type="ECO:0000313" key="3">
    <source>
        <dbReference type="Proteomes" id="UP001529510"/>
    </source>
</evidence>
<name>A0ABD0RMD5_CIRMR</name>
<feature type="compositionally biased region" description="Basic and acidic residues" evidence="1">
    <location>
        <begin position="1"/>
        <end position="10"/>
    </location>
</feature>
<evidence type="ECO:0000256" key="1">
    <source>
        <dbReference type="SAM" id="MobiDB-lite"/>
    </source>
</evidence>
<evidence type="ECO:0000313" key="2">
    <source>
        <dbReference type="EMBL" id="KAL0199270.1"/>
    </source>
</evidence>
<dbReference type="EMBL" id="JAMKFB020000003">
    <property type="protein sequence ID" value="KAL0199270.1"/>
    <property type="molecule type" value="Genomic_DNA"/>
</dbReference>
<feature type="region of interest" description="Disordered" evidence="1">
    <location>
        <begin position="1"/>
        <end position="177"/>
    </location>
</feature>
<feature type="non-terminal residue" evidence="2">
    <location>
        <position position="177"/>
    </location>
</feature>
<proteinExistence type="predicted"/>
<feature type="non-terminal residue" evidence="2">
    <location>
        <position position="1"/>
    </location>
</feature>
<feature type="compositionally biased region" description="Polar residues" evidence="1">
    <location>
        <begin position="124"/>
        <end position="142"/>
    </location>
</feature>
<dbReference type="AlphaFoldDB" id="A0ABD0RMD5"/>
<sequence>SVKERRERESGYFSLGRAAGSRAFRDQSPPAPYRHSERGHPLPSSKSPEPKATIPFRNPDLGVPSERRTSEFQNAEQLEENYPPDPVDLSLEVEALAGPRALSPTPFKQAESFSASSRRGGRNAHTSPLRQSGTLNSSQRVSCLSPPRRSDGPSPTPRSTRLAFGLAELHTDKIGQR</sequence>
<accession>A0ABD0RMD5</accession>